<reference evidence="14 15" key="1">
    <citation type="submission" date="2020-01" db="EMBL/GenBank/DDBJ databases">
        <title>Complete genome of Buchnera aphidicola isolated from Chaitophorus populeti.</title>
        <authorList>
            <person name="Park J."/>
            <person name="Xi H."/>
        </authorList>
    </citation>
    <scope>NUCLEOTIDE SEQUENCE [LARGE SCALE GENOMIC DNA]</scope>
    <source>
        <strain evidence="14 15">UsonBac</strain>
    </source>
</reference>
<dbReference type="PANTHER" id="PTHR43356:SF3">
    <property type="entry name" value="PHOSPHATE ACETYLTRANSFERASE"/>
    <property type="match status" value="1"/>
</dbReference>
<dbReference type="Gene3D" id="3.40.1390.20">
    <property type="entry name" value="HprK N-terminal domain-like"/>
    <property type="match status" value="1"/>
</dbReference>
<dbReference type="NCBIfam" id="TIGR00651">
    <property type="entry name" value="pta"/>
    <property type="match status" value="1"/>
</dbReference>
<dbReference type="InterPro" id="IPR016475">
    <property type="entry name" value="P-Actrans_bac"/>
</dbReference>
<dbReference type="UniPathway" id="UPA00340">
    <property type="reaction ID" value="UER00459"/>
</dbReference>
<feature type="domain" description="Phosphate acetyl/butaryl transferase" evidence="13">
    <location>
        <begin position="398"/>
        <end position="710"/>
    </location>
</feature>
<evidence type="ECO:0000256" key="11">
    <source>
        <dbReference type="ARBA" id="ARBA00031108"/>
    </source>
</evidence>
<comment type="similarity">
    <text evidence="3 12">In the C-terminal section; belongs to the phosphate acetyltransferase and butyryltransferase family.</text>
</comment>
<comment type="pathway">
    <text evidence="2 12">Metabolic intermediate biosynthesis; acetyl-CoA biosynthesis; acetyl-CoA from acetate: step 2/2.</text>
</comment>
<proteinExistence type="inferred from homology"/>
<evidence type="ECO:0000256" key="10">
    <source>
        <dbReference type="ARBA" id="ARBA00023315"/>
    </source>
</evidence>
<evidence type="ECO:0000256" key="9">
    <source>
        <dbReference type="ARBA" id="ARBA00022679"/>
    </source>
</evidence>
<sequence length="715" mass="82526">MSRIIMLIPLDQKVGLNTVSLSIMYYFNIKQNSIYHNKSKKSILYFSCIKNELDYSTFIINKYFSNIIHTIKDIDFSKLLFQSSDYLSLFTKIMDICHQQPMLYELIFIKGINKYDHIHSEEINYDLAINLNAEVIFVDNLKNDSISYITNKEKKINFFLHEKKYKNILGIIFNKIHDPFLIEKQCSFIKKLRILKESKNQIITSIIPKTYFKNNFLKIIAYIPWNRNIMQIHVLDILNFLNIKYIHLINKSTHIIEEIMIFDESDENILSKTYCNTLIIISFSRIENFIDMIKLLDFKKNKIRCIILTGTAKLKENIIFSCQLLIKKSISIFFTNKNTIEILSKLHDFDFNLKMKDKIYIKKLQKFISSFFNVFDKILLHKKNKTISKTYAPKEFCYYIKLFSRKKNKRIILPESYEVRILQATSICYSEKIAQCILLGDAKKIYQIAYDNNIHLSKKIEIINPDLVKNKYISRLVELRKNKGMNEYIAEKKIKDNNILATLILEDNQVDGLVSGSINTTSNTIRPAFQIIKTYPNNTLVSSIFFMLLSNSVLIYGDCAINVAPNAEELASIAIQSADSAKIFNIEPRIAMLSYSTGDSGAGYQVEKVRQATNIVRHKRPDLIIDGPIQYDAAVSETISQLKAPYSPILGSANIFIFPDLNSGNIAYKAVQRSANIISIGPMLQGLRKPVNDLSRGASIEEIIYTIALTSIQAK</sequence>
<dbReference type="InterPro" id="IPR042112">
    <property type="entry name" value="P_AcTrfase_dom2"/>
</dbReference>
<keyword evidence="10 12" id="KW-0012">Acyltransferase</keyword>
<dbReference type="EMBL" id="CP047588">
    <property type="protein sequence ID" value="QIE01916.1"/>
    <property type="molecule type" value="Genomic_DNA"/>
</dbReference>
<organism evidence="14 15">
    <name type="scientific">Buchnera aphidicola subsp. Uroleucon sonchi</name>
    <dbReference type="NCBI Taxonomy" id="118118"/>
    <lineage>
        <taxon>Bacteria</taxon>
        <taxon>Pseudomonadati</taxon>
        <taxon>Pseudomonadota</taxon>
        <taxon>Gammaproteobacteria</taxon>
        <taxon>Enterobacterales</taxon>
        <taxon>Erwiniaceae</taxon>
        <taxon>Buchnera</taxon>
    </lineage>
</organism>
<dbReference type="Pfam" id="PF13500">
    <property type="entry name" value="AAA_26"/>
    <property type="match status" value="1"/>
</dbReference>
<dbReference type="AlphaFoldDB" id="A0A6C1FBP7"/>
<gene>
    <name evidence="14" type="ORF">GUU85_00825</name>
</gene>
<dbReference type="NCBIfam" id="NF004167">
    <property type="entry name" value="PRK05632.1"/>
    <property type="match status" value="1"/>
</dbReference>
<dbReference type="RefSeq" id="WP_163119083.1">
    <property type="nucleotide sequence ID" value="NZ_CP047588.1"/>
</dbReference>
<dbReference type="GO" id="GO:0008959">
    <property type="term" value="F:phosphate acetyltransferase activity"/>
    <property type="evidence" value="ECO:0007669"/>
    <property type="project" value="UniProtKB-EC"/>
</dbReference>
<keyword evidence="8 12" id="KW-0963">Cytoplasm</keyword>
<dbReference type="Proteomes" id="UP000502958">
    <property type="component" value="Chromosome"/>
</dbReference>
<dbReference type="NCBIfam" id="NF007233">
    <property type="entry name" value="PRK09653.1"/>
    <property type="match status" value="1"/>
</dbReference>
<evidence type="ECO:0000256" key="1">
    <source>
        <dbReference type="ARBA" id="ARBA00004496"/>
    </source>
</evidence>
<evidence type="ECO:0000256" key="4">
    <source>
        <dbReference type="ARBA" id="ARBA00009786"/>
    </source>
</evidence>
<dbReference type="Gene3D" id="3.40.50.10750">
    <property type="entry name" value="Isocitrate/Isopropylmalate dehydrogenase-like"/>
    <property type="match status" value="1"/>
</dbReference>
<evidence type="ECO:0000259" key="13">
    <source>
        <dbReference type="Pfam" id="PF01515"/>
    </source>
</evidence>
<dbReference type="PANTHER" id="PTHR43356">
    <property type="entry name" value="PHOSPHATE ACETYLTRANSFERASE"/>
    <property type="match status" value="1"/>
</dbReference>
<evidence type="ECO:0000256" key="6">
    <source>
        <dbReference type="ARBA" id="ARBA00012707"/>
    </source>
</evidence>
<dbReference type="SUPFAM" id="SSF75138">
    <property type="entry name" value="HprK N-terminal domain-like"/>
    <property type="match status" value="1"/>
</dbReference>
<dbReference type="PIRSF" id="PIRSF006107">
    <property type="entry name" value="PhpActrans_proteobac"/>
    <property type="match status" value="1"/>
</dbReference>
<dbReference type="GO" id="GO:0005737">
    <property type="term" value="C:cytoplasm"/>
    <property type="evidence" value="ECO:0007669"/>
    <property type="project" value="UniProtKB-SubCell"/>
</dbReference>
<dbReference type="InterPro" id="IPR042113">
    <property type="entry name" value="P_AcTrfase_dom1"/>
</dbReference>
<name>A0A6C1FBP7_BUCUN</name>
<dbReference type="Pfam" id="PF01515">
    <property type="entry name" value="PTA_PTB"/>
    <property type="match status" value="1"/>
</dbReference>
<evidence type="ECO:0000256" key="12">
    <source>
        <dbReference type="PIRNR" id="PIRNR006107"/>
    </source>
</evidence>
<comment type="subcellular location">
    <subcellularLocation>
        <location evidence="1 12">Cytoplasm</location>
    </subcellularLocation>
</comment>
<dbReference type="InterPro" id="IPR002505">
    <property type="entry name" value="PTA_PTB"/>
</dbReference>
<evidence type="ECO:0000256" key="7">
    <source>
        <dbReference type="ARBA" id="ARBA00021528"/>
    </source>
</evidence>
<evidence type="ECO:0000256" key="8">
    <source>
        <dbReference type="ARBA" id="ARBA00022490"/>
    </source>
</evidence>
<keyword evidence="9 12" id="KW-0808">Transferase</keyword>
<evidence type="ECO:0000256" key="2">
    <source>
        <dbReference type="ARBA" id="ARBA00004989"/>
    </source>
</evidence>
<evidence type="ECO:0000313" key="14">
    <source>
        <dbReference type="EMBL" id="QIE01916.1"/>
    </source>
</evidence>
<dbReference type="EC" id="2.3.1.8" evidence="6 12"/>
<evidence type="ECO:0000313" key="15">
    <source>
        <dbReference type="Proteomes" id="UP000502958"/>
    </source>
</evidence>
<comment type="similarity">
    <text evidence="4 12">In the N-terminal section; belongs to the CobB/CobQ family.</text>
</comment>
<dbReference type="InterPro" id="IPR050500">
    <property type="entry name" value="Phos_Acetyltrans/Butyryltrans"/>
</dbReference>
<dbReference type="GO" id="GO:0006085">
    <property type="term" value="P:acetyl-CoA biosynthetic process"/>
    <property type="evidence" value="ECO:0007669"/>
    <property type="project" value="UniProtKB-UniPathway"/>
</dbReference>
<comment type="subunit">
    <text evidence="5">Homohexamer.</text>
</comment>
<protein>
    <recommendedName>
        <fullName evidence="7 12">Phosphate acetyltransferase</fullName>
        <ecNumber evidence="6 12">2.3.1.8</ecNumber>
    </recommendedName>
    <alternativeName>
        <fullName evidence="11 12">Phosphotransacetylase</fullName>
    </alternativeName>
</protein>
<comment type="domain">
    <text evidence="12">The N-terminal region seems to be important for proper quaternary structure. The C-terminal region contains the substrate-binding site.</text>
</comment>
<dbReference type="InterPro" id="IPR004614">
    <property type="entry name" value="P_AcTrfase"/>
</dbReference>
<evidence type="ECO:0000256" key="5">
    <source>
        <dbReference type="ARBA" id="ARBA00011643"/>
    </source>
</evidence>
<comment type="function">
    <text evidence="12">Involved in acetate metabolism.</text>
</comment>
<dbReference type="Gene3D" id="3.40.50.10950">
    <property type="match status" value="1"/>
</dbReference>
<dbReference type="SUPFAM" id="SSF53659">
    <property type="entry name" value="Isocitrate/Isopropylmalate dehydrogenase-like"/>
    <property type="match status" value="1"/>
</dbReference>
<comment type="catalytic activity">
    <reaction evidence="12">
        <text>acetyl-CoA + phosphate = acetyl phosphate + CoA</text>
        <dbReference type="Rhea" id="RHEA:19521"/>
        <dbReference type="ChEBI" id="CHEBI:22191"/>
        <dbReference type="ChEBI" id="CHEBI:43474"/>
        <dbReference type="ChEBI" id="CHEBI:57287"/>
        <dbReference type="ChEBI" id="CHEBI:57288"/>
        <dbReference type="EC" id="2.3.1.8"/>
    </reaction>
</comment>
<accession>A0A6C1FBP7</accession>
<evidence type="ECO:0000256" key="3">
    <source>
        <dbReference type="ARBA" id="ARBA00008756"/>
    </source>
</evidence>
<dbReference type="FunFam" id="3.40.50.10750:FF:000001">
    <property type="entry name" value="Phosphate acetyltransferase"/>
    <property type="match status" value="1"/>
</dbReference>
<dbReference type="InterPro" id="IPR028979">
    <property type="entry name" value="Ser_kin/Pase_Hpr-like_N_sf"/>
</dbReference>